<organism evidence="7 8">
    <name type="scientific">Hwanghaeella grinnelliae</name>
    <dbReference type="NCBI Taxonomy" id="2500179"/>
    <lineage>
        <taxon>Bacteria</taxon>
        <taxon>Pseudomonadati</taxon>
        <taxon>Pseudomonadota</taxon>
        <taxon>Alphaproteobacteria</taxon>
        <taxon>Rhodospirillales</taxon>
        <taxon>Rhodospirillaceae</taxon>
        <taxon>Hwanghaeella</taxon>
    </lineage>
</organism>
<evidence type="ECO:0000313" key="7">
    <source>
        <dbReference type="EMBL" id="RVU37880.1"/>
    </source>
</evidence>
<comment type="caution">
    <text evidence="7">The sequence shown here is derived from an EMBL/GenBank/DDBJ whole genome shotgun (WGS) entry which is preliminary data.</text>
</comment>
<protein>
    <submittedName>
        <fullName evidence="7">C-type cytochrome</fullName>
    </submittedName>
</protein>
<dbReference type="EMBL" id="SADE01000001">
    <property type="protein sequence ID" value="RVU37880.1"/>
    <property type="molecule type" value="Genomic_DNA"/>
</dbReference>
<evidence type="ECO:0000313" key="8">
    <source>
        <dbReference type="Proteomes" id="UP000287447"/>
    </source>
</evidence>
<dbReference type="GO" id="GO:0009055">
    <property type="term" value="F:electron transfer activity"/>
    <property type="evidence" value="ECO:0007669"/>
    <property type="project" value="InterPro"/>
</dbReference>
<evidence type="ECO:0000256" key="2">
    <source>
        <dbReference type="ARBA" id="ARBA00022723"/>
    </source>
</evidence>
<dbReference type="GO" id="GO:0020037">
    <property type="term" value="F:heme binding"/>
    <property type="evidence" value="ECO:0007669"/>
    <property type="project" value="InterPro"/>
</dbReference>
<dbReference type="GO" id="GO:0046872">
    <property type="term" value="F:metal ion binding"/>
    <property type="evidence" value="ECO:0007669"/>
    <property type="project" value="UniProtKB-KW"/>
</dbReference>
<dbReference type="OrthoDB" id="9805202at2"/>
<dbReference type="SUPFAM" id="SSF46626">
    <property type="entry name" value="Cytochrome c"/>
    <property type="match status" value="1"/>
</dbReference>
<feature type="signal peptide" evidence="5">
    <location>
        <begin position="1"/>
        <end position="22"/>
    </location>
</feature>
<dbReference type="InterPro" id="IPR009056">
    <property type="entry name" value="Cyt_c-like_dom"/>
</dbReference>
<feature type="chain" id="PRO_5018565157" evidence="5">
    <location>
        <begin position="23"/>
        <end position="436"/>
    </location>
</feature>
<dbReference type="InterPro" id="IPR036909">
    <property type="entry name" value="Cyt_c-like_dom_sf"/>
</dbReference>
<reference evidence="8" key="1">
    <citation type="submission" date="2019-01" db="EMBL/GenBank/DDBJ databases">
        <title>Gri0909 isolated from a small marine red alga.</title>
        <authorList>
            <person name="Kim J."/>
            <person name="Jeong S.E."/>
            <person name="Jeon C.O."/>
        </authorList>
    </citation>
    <scope>NUCLEOTIDE SEQUENCE [LARGE SCALE GENOMIC DNA]</scope>
    <source>
        <strain evidence="8">Gri0909</strain>
    </source>
</reference>
<dbReference type="GO" id="GO:0004130">
    <property type="term" value="F:cytochrome-c peroxidase activity"/>
    <property type="evidence" value="ECO:0007669"/>
    <property type="project" value="TreeGrafter"/>
</dbReference>
<dbReference type="AlphaFoldDB" id="A0A3S2WT45"/>
<keyword evidence="1 4" id="KW-0349">Heme</keyword>
<evidence type="ECO:0000256" key="1">
    <source>
        <dbReference type="ARBA" id="ARBA00022617"/>
    </source>
</evidence>
<dbReference type="Pfam" id="PF06537">
    <property type="entry name" value="DHOR"/>
    <property type="match status" value="1"/>
</dbReference>
<dbReference type="PIRSF" id="PIRSF028099">
    <property type="entry name" value="DUF1111"/>
    <property type="match status" value="1"/>
</dbReference>
<dbReference type="PANTHER" id="PTHR30600">
    <property type="entry name" value="CYTOCHROME C PEROXIDASE-RELATED"/>
    <property type="match status" value="1"/>
</dbReference>
<name>A0A3S2WT45_9PROT</name>
<dbReference type="InterPro" id="IPR051395">
    <property type="entry name" value="Cytochrome_c_Peroxidase/MauG"/>
</dbReference>
<dbReference type="PANTHER" id="PTHR30600:SF4">
    <property type="entry name" value="CYTOCHROME C DOMAIN-CONTAINING PROTEIN"/>
    <property type="match status" value="1"/>
</dbReference>
<keyword evidence="8" id="KW-1185">Reference proteome</keyword>
<sequence>MKRVCLFAFLALLSAGVVPSKAQETFLHSLPGSDVAGTSDLREGRRLFNLHFLDQPVGAKPGGGLGPLFNRNACSTCHPRGGRGAAPEGPDDPLLTGLVRLSVPGEAKNGGPLPHPRYGGQLNTRGIRGVPAEAEVSITYQVITGRYGDGTPYELRKPVLAFRDTAYGRLDDALTSLRIGQPIYGLGLLDAVSDDALEAWADPEDRDDNGISGRVNRVWNAALGGTVLGRFGWKANEPDLVQQTAAAFLGDIGITNPLFPRHDCGVGQEACRKAAARIPELLDAGIVRVADYVRTIAPPARRGAETTLDGEKLFEEAGCALCHRPSFGKIQSSRSYLNGLQVDAFTDLLLHDMGEELADGRPDFEASGREWRTPPLWGLGLAEAVHGRYALLHDGRAQSLEEAILWHGGEAEASREAFRAFDFDQRAALIAFLKSL</sequence>
<dbReference type="Gene3D" id="1.10.760.10">
    <property type="entry name" value="Cytochrome c-like domain"/>
    <property type="match status" value="1"/>
</dbReference>
<evidence type="ECO:0000256" key="3">
    <source>
        <dbReference type="ARBA" id="ARBA00023004"/>
    </source>
</evidence>
<keyword evidence="3 4" id="KW-0408">Iron</keyword>
<keyword evidence="2 4" id="KW-0479">Metal-binding</keyword>
<feature type="domain" description="Cytochrome c" evidence="6">
    <location>
        <begin position="39"/>
        <end position="297"/>
    </location>
</feature>
<gene>
    <name evidence="7" type="ORF">EOI86_00830</name>
</gene>
<dbReference type="Proteomes" id="UP000287447">
    <property type="component" value="Unassembled WGS sequence"/>
</dbReference>
<evidence type="ECO:0000256" key="5">
    <source>
        <dbReference type="SAM" id="SignalP"/>
    </source>
</evidence>
<accession>A0A3S2WT45</accession>
<dbReference type="PROSITE" id="PS51007">
    <property type="entry name" value="CYTC"/>
    <property type="match status" value="1"/>
</dbReference>
<evidence type="ECO:0000259" key="6">
    <source>
        <dbReference type="PROSITE" id="PS51007"/>
    </source>
</evidence>
<keyword evidence="5" id="KW-0732">Signal</keyword>
<dbReference type="RefSeq" id="WP_127763253.1">
    <property type="nucleotide sequence ID" value="NZ_SADE01000001.1"/>
</dbReference>
<proteinExistence type="predicted"/>
<dbReference type="InterPro" id="IPR010538">
    <property type="entry name" value="DHOR"/>
</dbReference>
<evidence type="ECO:0000256" key="4">
    <source>
        <dbReference type="PROSITE-ProRule" id="PRU00433"/>
    </source>
</evidence>